<keyword evidence="5" id="KW-0472">Membrane</keyword>
<dbReference type="GO" id="GO:0008234">
    <property type="term" value="F:cysteine-type peptidase activity"/>
    <property type="evidence" value="ECO:0007669"/>
    <property type="project" value="UniProtKB-KW"/>
</dbReference>
<evidence type="ECO:0000256" key="1">
    <source>
        <dbReference type="ARBA" id="ARBA00022670"/>
    </source>
</evidence>
<dbReference type="Proteomes" id="UP000327236">
    <property type="component" value="Unassembled WGS sequence"/>
</dbReference>
<evidence type="ECO:0000313" key="7">
    <source>
        <dbReference type="EMBL" id="MEL0564718.1"/>
    </source>
</evidence>
<dbReference type="OrthoDB" id="1648028at2"/>
<dbReference type="SUPFAM" id="SSF63817">
    <property type="entry name" value="Sortase"/>
    <property type="match status" value="1"/>
</dbReference>
<dbReference type="NCBIfam" id="TIGR01076">
    <property type="entry name" value="sortase_fam"/>
    <property type="match status" value="1"/>
</dbReference>
<dbReference type="InterPro" id="IPR023365">
    <property type="entry name" value="Sortase_dom-sf"/>
</dbReference>
<evidence type="ECO:0000256" key="2">
    <source>
        <dbReference type="ARBA" id="ARBA00022801"/>
    </source>
</evidence>
<feature type="transmembrane region" description="Helical" evidence="5">
    <location>
        <begin position="20"/>
        <end position="38"/>
    </location>
</feature>
<evidence type="ECO:0000313" key="6">
    <source>
        <dbReference type="EMBL" id="KAA9324284.1"/>
    </source>
</evidence>
<evidence type="ECO:0000256" key="4">
    <source>
        <dbReference type="PIRSR" id="PIRSR605754-1"/>
    </source>
</evidence>
<evidence type="ECO:0000313" key="9">
    <source>
        <dbReference type="Proteomes" id="UP001385848"/>
    </source>
</evidence>
<keyword evidence="9" id="KW-1185">Reference proteome</keyword>
<dbReference type="Proteomes" id="UP001385848">
    <property type="component" value="Unassembled WGS sequence"/>
</dbReference>
<reference evidence="7 9" key="2">
    <citation type="submission" date="2024-04" db="EMBL/GenBank/DDBJ databases">
        <title>Three lactobacilli isolated from voided urine samples from females with type 2 diabetes.</title>
        <authorList>
            <person name="Kula A."/>
            <person name="Stegman N."/>
            <person name="Putonti C."/>
        </authorList>
    </citation>
    <scope>NUCLEOTIDE SEQUENCE [LARGE SCALE GENOMIC DNA]</scope>
    <source>
        <strain evidence="7 9">1855</strain>
    </source>
</reference>
<accession>A0A5N1IHV7</accession>
<evidence type="ECO:0000313" key="8">
    <source>
        <dbReference type="Proteomes" id="UP000327236"/>
    </source>
</evidence>
<dbReference type="RefSeq" id="WP_006584866.1">
    <property type="nucleotide sequence ID" value="NZ_CATOUV010000001.1"/>
</dbReference>
<keyword evidence="1" id="KW-0645">Protease</keyword>
<feature type="active site" description="Proton donor/acceptor" evidence="4">
    <location>
        <position position="144"/>
    </location>
</feature>
<proteinExistence type="predicted"/>
<name>A0A5N1IHV7_LACJE</name>
<dbReference type="EMBL" id="JBBVUL010000003">
    <property type="protein sequence ID" value="MEL0564718.1"/>
    <property type="molecule type" value="Genomic_DNA"/>
</dbReference>
<dbReference type="GeneID" id="31742863"/>
<dbReference type="CDD" id="cd06165">
    <property type="entry name" value="Sortase_A"/>
    <property type="match status" value="1"/>
</dbReference>
<feature type="active site" description="Acyl-thioester intermediate" evidence="4">
    <location>
        <position position="205"/>
    </location>
</feature>
<dbReference type="Gene3D" id="2.40.260.10">
    <property type="entry name" value="Sortase"/>
    <property type="match status" value="1"/>
</dbReference>
<comment type="caution">
    <text evidence="6">The sequence shown here is derived from an EMBL/GenBank/DDBJ whole genome shotgun (WGS) entry which is preliminary data.</text>
</comment>
<dbReference type="Pfam" id="PF04203">
    <property type="entry name" value="Sortase"/>
    <property type="match status" value="1"/>
</dbReference>
<dbReference type="EMBL" id="VYWW01000002">
    <property type="protein sequence ID" value="KAA9324284.1"/>
    <property type="molecule type" value="Genomic_DNA"/>
</dbReference>
<dbReference type="InterPro" id="IPR005754">
    <property type="entry name" value="Sortase"/>
</dbReference>
<organism evidence="6 8">
    <name type="scientific">Lactobacillus jensenii</name>
    <dbReference type="NCBI Taxonomy" id="109790"/>
    <lineage>
        <taxon>Bacteria</taxon>
        <taxon>Bacillati</taxon>
        <taxon>Bacillota</taxon>
        <taxon>Bacilli</taxon>
        <taxon>Lactobacillales</taxon>
        <taxon>Lactobacillaceae</taxon>
        <taxon>Lactobacillus</taxon>
    </lineage>
</organism>
<dbReference type="KEGG" id="lje:BUE77_03970"/>
<dbReference type="GO" id="GO:0006508">
    <property type="term" value="P:proteolysis"/>
    <property type="evidence" value="ECO:0007669"/>
    <property type="project" value="UniProtKB-KW"/>
</dbReference>
<dbReference type="AlphaFoldDB" id="A0A5N1IHV7"/>
<keyword evidence="2" id="KW-0378">Hydrolase</keyword>
<sequence>MTDVKKEKLNKKTKASKKTVFLRVLAVILFIVGIILVFNGPIQEYFVKQNQTSTLQGLTKKKVAANQKKKGMFDYSKVQDIDIAKVTRSRVKNTSNAIGAIAIPKVNLYLPILLGLSDDSLSTGAGTMREDQVMGQGNYPLAGHYMTAKGVLFSPIEDTKIGQKVYLTDLKKVYVYRIYMKRVVDPTAVWLVNNTKKKIVTLITCADGGINRWAVRGKLIHTKKATTKNLSVFKLK</sequence>
<dbReference type="InterPro" id="IPR042007">
    <property type="entry name" value="Sortase_A"/>
</dbReference>
<evidence type="ECO:0000256" key="3">
    <source>
        <dbReference type="ARBA" id="ARBA00022807"/>
    </source>
</evidence>
<protein>
    <submittedName>
        <fullName evidence="6">Class A sortase</fullName>
    </submittedName>
</protein>
<keyword evidence="5" id="KW-0812">Transmembrane</keyword>
<keyword evidence="5" id="KW-1133">Transmembrane helix</keyword>
<reference evidence="6 8" key="1">
    <citation type="submission" date="2019-09" db="EMBL/GenBank/DDBJ databases">
        <title>Draft genome sequence assemblies of isolates from the urinary tract.</title>
        <authorList>
            <person name="Mores C.R."/>
            <person name="Putonti C."/>
            <person name="Wolfe A.J."/>
        </authorList>
    </citation>
    <scope>NUCLEOTIDE SEQUENCE [LARGE SCALE GENOMIC DNA]</scope>
    <source>
        <strain evidence="6 8">UMB246</strain>
    </source>
</reference>
<gene>
    <name evidence="7" type="ORF">AAC431_02100</name>
    <name evidence="6" type="ORF">F6H94_00840</name>
</gene>
<keyword evidence="3" id="KW-0788">Thiol protease</keyword>
<evidence type="ECO:0000256" key="5">
    <source>
        <dbReference type="SAM" id="Phobius"/>
    </source>
</evidence>